<proteinExistence type="predicted"/>
<gene>
    <name evidence="1" type="ORF">KI387_020691</name>
</gene>
<dbReference type="AlphaFoldDB" id="A0AA38LF83"/>
<protein>
    <submittedName>
        <fullName evidence="1">Uncharacterized protein</fullName>
    </submittedName>
</protein>
<sequence>MVVLQLPMVTYNTLYSAFDQGPRRKDEYHVVVDLSIINNHNYFRSEVGLDWSIEDLFKTIASEAVPDIFCIEEWFEDLDINNLSYYKTPFSHE</sequence>
<dbReference type="EMBL" id="JAHRHJ020000004">
    <property type="protein sequence ID" value="KAH9318922.1"/>
    <property type="molecule type" value="Genomic_DNA"/>
</dbReference>
<evidence type="ECO:0000313" key="1">
    <source>
        <dbReference type="EMBL" id="KAH9318922.1"/>
    </source>
</evidence>
<reference evidence="1 2" key="1">
    <citation type="journal article" date="2021" name="Nat. Plants">
        <title>The Taxus genome provides insights into paclitaxel biosynthesis.</title>
        <authorList>
            <person name="Xiong X."/>
            <person name="Gou J."/>
            <person name="Liao Q."/>
            <person name="Li Y."/>
            <person name="Zhou Q."/>
            <person name="Bi G."/>
            <person name="Li C."/>
            <person name="Du R."/>
            <person name="Wang X."/>
            <person name="Sun T."/>
            <person name="Guo L."/>
            <person name="Liang H."/>
            <person name="Lu P."/>
            <person name="Wu Y."/>
            <person name="Zhang Z."/>
            <person name="Ro D.K."/>
            <person name="Shang Y."/>
            <person name="Huang S."/>
            <person name="Yan J."/>
        </authorList>
    </citation>
    <scope>NUCLEOTIDE SEQUENCE [LARGE SCALE GENOMIC DNA]</scope>
    <source>
        <strain evidence="1">Ta-2019</strain>
    </source>
</reference>
<keyword evidence="2" id="KW-1185">Reference proteome</keyword>
<accession>A0AA38LF83</accession>
<feature type="non-terminal residue" evidence="1">
    <location>
        <position position="1"/>
    </location>
</feature>
<evidence type="ECO:0000313" key="2">
    <source>
        <dbReference type="Proteomes" id="UP000824469"/>
    </source>
</evidence>
<name>A0AA38LF83_TAXCH</name>
<organism evidence="1 2">
    <name type="scientific">Taxus chinensis</name>
    <name type="common">Chinese yew</name>
    <name type="synonym">Taxus wallichiana var. chinensis</name>
    <dbReference type="NCBI Taxonomy" id="29808"/>
    <lineage>
        <taxon>Eukaryota</taxon>
        <taxon>Viridiplantae</taxon>
        <taxon>Streptophyta</taxon>
        <taxon>Embryophyta</taxon>
        <taxon>Tracheophyta</taxon>
        <taxon>Spermatophyta</taxon>
        <taxon>Pinopsida</taxon>
        <taxon>Pinidae</taxon>
        <taxon>Conifers II</taxon>
        <taxon>Cupressales</taxon>
        <taxon>Taxaceae</taxon>
        <taxon>Taxus</taxon>
    </lineage>
</organism>
<comment type="caution">
    <text evidence="1">The sequence shown here is derived from an EMBL/GenBank/DDBJ whole genome shotgun (WGS) entry which is preliminary data.</text>
</comment>
<dbReference type="Proteomes" id="UP000824469">
    <property type="component" value="Unassembled WGS sequence"/>
</dbReference>